<dbReference type="HOGENOM" id="CLU_3272952_0_0_10"/>
<sequence>MGMSIWYADIQEINVLMGLPDALGNVLKGSICPWKSSYYAD</sequence>
<name>H1YCU1_9SPHI</name>
<keyword evidence="2" id="KW-1185">Reference proteome</keyword>
<dbReference type="EMBL" id="CM001403">
    <property type="protein sequence ID" value="EHQ25112.1"/>
    <property type="molecule type" value="Genomic_DNA"/>
</dbReference>
<evidence type="ECO:0000313" key="1">
    <source>
        <dbReference type="EMBL" id="EHQ25112.1"/>
    </source>
</evidence>
<dbReference type="STRING" id="714943.Mucpa_0932"/>
<proteinExistence type="predicted"/>
<accession>H1YCU1</accession>
<dbReference type="AlphaFoldDB" id="H1YCU1"/>
<organism evidence="1 2">
    <name type="scientific">Mucilaginibacter paludis DSM 18603</name>
    <dbReference type="NCBI Taxonomy" id="714943"/>
    <lineage>
        <taxon>Bacteria</taxon>
        <taxon>Pseudomonadati</taxon>
        <taxon>Bacteroidota</taxon>
        <taxon>Sphingobacteriia</taxon>
        <taxon>Sphingobacteriales</taxon>
        <taxon>Sphingobacteriaceae</taxon>
        <taxon>Mucilaginibacter</taxon>
    </lineage>
</organism>
<reference evidence="1" key="1">
    <citation type="submission" date="2011-09" db="EMBL/GenBank/DDBJ databases">
        <title>The permanent draft genome of Mucilaginibacter paludis DSM 18603.</title>
        <authorList>
            <consortium name="US DOE Joint Genome Institute (JGI-PGF)"/>
            <person name="Lucas S."/>
            <person name="Han J."/>
            <person name="Lapidus A."/>
            <person name="Bruce D."/>
            <person name="Goodwin L."/>
            <person name="Pitluck S."/>
            <person name="Peters L."/>
            <person name="Kyrpides N."/>
            <person name="Mavromatis K."/>
            <person name="Ivanova N."/>
            <person name="Mikhailova N."/>
            <person name="Held B."/>
            <person name="Detter J.C."/>
            <person name="Tapia R."/>
            <person name="Han C."/>
            <person name="Land M."/>
            <person name="Hauser L."/>
            <person name="Markowitz V."/>
            <person name="Cheng J.-F."/>
            <person name="Hugenholtz P."/>
            <person name="Woyke T."/>
            <person name="Wu D."/>
            <person name="Tindall B."/>
            <person name="Brambilla E."/>
            <person name="Klenk H.-P."/>
            <person name="Eisen J.A."/>
        </authorList>
    </citation>
    <scope>NUCLEOTIDE SEQUENCE [LARGE SCALE GENOMIC DNA]</scope>
    <source>
        <strain evidence="1">DSM 18603</strain>
    </source>
</reference>
<dbReference type="Proteomes" id="UP000002774">
    <property type="component" value="Chromosome"/>
</dbReference>
<evidence type="ECO:0000313" key="2">
    <source>
        <dbReference type="Proteomes" id="UP000002774"/>
    </source>
</evidence>
<protein>
    <submittedName>
        <fullName evidence="1">Uncharacterized protein</fullName>
    </submittedName>
</protein>
<gene>
    <name evidence="1" type="ORF">Mucpa_0932</name>
</gene>